<dbReference type="STRING" id="765440.A0A0C3BZE7"/>
<dbReference type="FunCoup" id="A0A0C3BZE7">
    <property type="interactions" value="44"/>
</dbReference>
<dbReference type="FunFam" id="2.60.120.260:FF:000059">
    <property type="entry name" value="Probable allantoicase"/>
    <property type="match status" value="1"/>
</dbReference>
<dbReference type="Pfam" id="PF04115">
    <property type="entry name" value="Ureidogly_lyase"/>
    <property type="match status" value="1"/>
</dbReference>
<dbReference type="Gene3D" id="2.60.120.480">
    <property type="entry name" value="Ureidoglycolate hydrolase"/>
    <property type="match status" value="1"/>
</dbReference>
<dbReference type="InterPro" id="IPR024060">
    <property type="entry name" value="Ureidoglycolate_lyase_dom_sf"/>
</dbReference>
<dbReference type="InterPro" id="IPR008979">
    <property type="entry name" value="Galactose-bd-like_sf"/>
</dbReference>
<proteinExistence type="inferred from homology"/>
<protein>
    <recommendedName>
        <fullName evidence="7">Allantoicase domain-containing protein</fullName>
    </recommendedName>
</protein>
<dbReference type="SUPFAM" id="SSF49785">
    <property type="entry name" value="Galactose-binding domain-like"/>
    <property type="match status" value="2"/>
</dbReference>
<keyword evidence="5" id="KW-0456">Lyase</keyword>
<comment type="catalytic activity">
    <reaction evidence="6">
        <text>(S)-ureidoglycolate = urea + glyoxylate</text>
        <dbReference type="Rhea" id="RHEA:11304"/>
        <dbReference type="ChEBI" id="CHEBI:16199"/>
        <dbReference type="ChEBI" id="CHEBI:36655"/>
        <dbReference type="ChEBI" id="CHEBI:57296"/>
        <dbReference type="EC" id="4.3.2.3"/>
    </reaction>
</comment>
<dbReference type="PANTHER" id="PTHR12045">
    <property type="entry name" value="ALLANTOICASE"/>
    <property type="match status" value="1"/>
</dbReference>
<dbReference type="InParanoid" id="A0A0C3BZE7"/>
<feature type="domain" description="Allantoicase" evidence="7">
    <location>
        <begin position="27"/>
        <end position="174"/>
    </location>
</feature>
<dbReference type="AlphaFoldDB" id="A0A0C3BZE7"/>
<dbReference type="HOGENOM" id="CLU_018495_0_0_1"/>
<dbReference type="GO" id="GO:0000256">
    <property type="term" value="P:allantoin catabolic process"/>
    <property type="evidence" value="ECO:0007669"/>
    <property type="project" value="InterPro"/>
</dbReference>
<sequence length="592" mass="64682">MAFEQIPLDKYSEAFLNATELSSVALGGKVISVSDEFFAEAFHLILVEAPPSLKGQFGPKGALYSGWETRRHNPDYDWCILKLGTAGTIVGFDIDTTNFNGNEAPHALVEALLNSSSEDPLVSDSRWSEILPIVDLGPSARHLFRVPESLSINYVKLKMYPDGGIARFRVYGNVTPIFPADVTESFDLAHVFAGGRVEFVSDQHFGVGGNLILPGRGVNMGDGWETKRSRQKGHKDWVIIKLCLPGYLEVAEIDTAHFMGNFPESIELHALHDTILSTKDLPLEGWTEILPRTKVGPHRRHYFQLENVEGKKYTHVKVTIHPDGGLKRVRLVGKRADKSVQGAAVTDNHGMSSVNDTKPVDEANNGAEAVKRMSSTDKVSAATSATTIPILPLTAEAFAPFGKVIQAYADHNAAPRGTKITSANQGTASKFHKLGLISSCYPSEAVATTGLSVFRCSPLSHNGVNGEWEVKVLERHPFTTQAFIPMGPAGSFGKNMDGLEDPGDGYLVVVAKNGPDDKPDRKTLRAFSASAAQGIMYDTAIWHQPMVVFDKTMDFTCVETQIGNGEKADCEIINLDELEGKFKVKMRRDLET</sequence>
<name>A0A0C3BZE7_PILCF</name>
<evidence type="ECO:0000256" key="6">
    <source>
        <dbReference type="ARBA" id="ARBA00047684"/>
    </source>
</evidence>
<organism evidence="8 9">
    <name type="scientific">Piloderma croceum (strain F 1598)</name>
    <dbReference type="NCBI Taxonomy" id="765440"/>
    <lineage>
        <taxon>Eukaryota</taxon>
        <taxon>Fungi</taxon>
        <taxon>Dikarya</taxon>
        <taxon>Basidiomycota</taxon>
        <taxon>Agaricomycotina</taxon>
        <taxon>Agaricomycetes</taxon>
        <taxon>Agaricomycetidae</taxon>
        <taxon>Atheliales</taxon>
        <taxon>Atheliaceae</taxon>
        <taxon>Piloderma</taxon>
    </lineage>
</organism>
<dbReference type="InterPro" id="IPR005164">
    <property type="entry name" value="Allantoicase"/>
</dbReference>
<evidence type="ECO:0000259" key="7">
    <source>
        <dbReference type="Pfam" id="PF03561"/>
    </source>
</evidence>
<evidence type="ECO:0000256" key="1">
    <source>
        <dbReference type="ARBA" id="ARBA00009242"/>
    </source>
</evidence>
<dbReference type="CDD" id="cd20298">
    <property type="entry name" value="cupin_UAH"/>
    <property type="match status" value="1"/>
</dbReference>
<dbReference type="Proteomes" id="UP000054166">
    <property type="component" value="Unassembled WGS sequence"/>
</dbReference>
<keyword evidence="9" id="KW-1185">Reference proteome</keyword>
<dbReference type="GO" id="GO:0050385">
    <property type="term" value="F:ureidoglycolate lyase activity"/>
    <property type="evidence" value="ECO:0007669"/>
    <property type="project" value="UniProtKB-EC"/>
</dbReference>
<evidence type="ECO:0000256" key="3">
    <source>
        <dbReference type="ARBA" id="ARBA00022631"/>
    </source>
</evidence>
<reference evidence="9" key="2">
    <citation type="submission" date="2015-01" db="EMBL/GenBank/DDBJ databases">
        <title>Evolutionary Origins and Diversification of the Mycorrhizal Mutualists.</title>
        <authorList>
            <consortium name="DOE Joint Genome Institute"/>
            <consortium name="Mycorrhizal Genomics Consortium"/>
            <person name="Kohler A."/>
            <person name="Kuo A."/>
            <person name="Nagy L.G."/>
            <person name="Floudas D."/>
            <person name="Copeland A."/>
            <person name="Barry K.W."/>
            <person name="Cichocki N."/>
            <person name="Veneault-Fourrey C."/>
            <person name="LaButti K."/>
            <person name="Lindquist E.A."/>
            <person name="Lipzen A."/>
            <person name="Lundell T."/>
            <person name="Morin E."/>
            <person name="Murat C."/>
            <person name="Riley R."/>
            <person name="Ohm R."/>
            <person name="Sun H."/>
            <person name="Tunlid A."/>
            <person name="Henrissat B."/>
            <person name="Grigoriev I.V."/>
            <person name="Hibbett D.S."/>
            <person name="Martin F."/>
        </authorList>
    </citation>
    <scope>NUCLEOTIDE SEQUENCE [LARGE SCALE GENOMIC DNA]</scope>
    <source>
        <strain evidence="9">F 1598</strain>
    </source>
</reference>
<dbReference type="InterPro" id="IPR047233">
    <property type="entry name" value="UAH_cupin"/>
</dbReference>
<dbReference type="InterPro" id="IPR011051">
    <property type="entry name" value="RmlC_Cupin_sf"/>
</dbReference>
<dbReference type="InterPro" id="IPR007247">
    <property type="entry name" value="Ureidogly_lyase"/>
</dbReference>
<dbReference type="SUPFAM" id="SSF51182">
    <property type="entry name" value="RmlC-like cupins"/>
    <property type="match status" value="1"/>
</dbReference>
<evidence type="ECO:0000313" key="8">
    <source>
        <dbReference type="EMBL" id="KIM91918.1"/>
    </source>
</evidence>
<reference evidence="8 9" key="1">
    <citation type="submission" date="2014-04" db="EMBL/GenBank/DDBJ databases">
        <authorList>
            <consortium name="DOE Joint Genome Institute"/>
            <person name="Kuo A."/>
            <person name="Tarkka M."/>
            <person name="Buscot F."/>
            <person name="Kohler A."/>
            <person name="Nagy L.G."/>
            <person name="Floudas D."/>
            <person name="Copeland A."/>
            <person name="Barry K.W."/>
            <person name="Cichocki N."/>
            <person name="Veneault-Fourrey C."/>
            <person name="LaButti K."/>
            <person name="Lindquist E.A."/>
            <person name="Lipzen A."/>
            <person name="Lundell T."/>
            <person name="Morin E."/>
            <person name="Murat C."/>
            <person name="Sun H."/>
            <person name="Tunlid A."/>
            <person name="Henrissat B."/>
            <person name="Grigoriev I.V."/>
            <person name="Hibbett D.S."/>
            <person name="Martin F."/>
            <person name="Nordberg H.P."/>
            <person name="Cantor M.N."/>
            <person name="Hua S.X."/>
        </authorList>
    </citation>
    <scope>NUCLEOTIDE SEQUENCE [LARGE SCALE GENOMIC DNA]</scope>
    <source>
        <strain evidence="8 9">F 1598</strain>
    </source>
</reference>
<evidence type="ECO:0000256" key="2">
    <source>
        <dbReference type="ARBA" id="ARBA00011738"/>
    </source>
</evidence>
<dbReference type="OrthoDB" id="10266039at2759"/>
<keyword evidence="3" id="KW-0659">Purine metabolism</keyword>
<dbReference type="PANTHER" id="PTHR12045:SF3">
    <property type="entry name" value="INACTIVE ALLANTOICASE-RELATED"/>
    <property type="match status" value="1"/>
</dbReference>
<accession>A0A0C3BZE7</accession>
<dbReference type="Gene3D" id="2.60.120.260">
    <property type="entry name" value="Galactose-binding domain-like"/>
    <property type="match status" value="2"/>
</dbReference>
<gene>
    <name evidence="8" type="ORF">PILCRDRAFT_94121</name>
</gene>
<dbReference type="GO" id="GO:0004848">
    <property type="term" value="F:ureidoglycolate hydrolase activity"/>
    <property type="evidence" value="ECO:0007669"/>
    <property type="project" value="InterPro"/>
</dbReference>
<dbReference type="HAMAP" id="MF_00813">
    <property type="entry name" value="Allantoicase"/>
    <property type="match status" value="1"/>
</dbReference>
<dbReference type="InterPro" id="IPR015908">
    <property type="entry name" value="Allantoicase_dom"/>
</dbReference>
<keyword evidence="4" id="KW-0378">Hydrolase</keyword>
<dbReference type="Pfam" id="PF03561">
    <property type="entry name" value="Allantoicase"/>
    <property type="match status" value="2"/>
</dbReference>
<feature type="domain" description="Allantoicase" evidence="7">
    <location>
        <begin position="194"/>
        <end position="335"/>
    </location>
</feature>
<evidence type="ECO:0000256" key="4">
    <source>
        <dbReference type="ARBA" id="ARBA00022801"/>
    </source>
</evidence>
<dbReference type="GO" id="GO:0004037">
    <property type="term" value="F:allantoicase activity"/>
    <property type="evidence" value="ECO:0007669"/>
    <property type="project" value="InterPro"/>
</dbReference>
<dbReference type="GO" id="GO:0006144">
    <property type="term" value="P:purine nucleobase metabolic process"/>
    <property type="evidence" value="ECO:0007669"/>
    <property type="project" value="UniProtKB-KW"/>
</dbReference>
<comment type="subunit">
    <text evidence="2">Homodimer.</text>
</comment>
<evidence type="ECO:0000256" key="5">
    <source>
        <dbReference type="ARBA" id="ARBA00023239"/>
    </source>
</evidence>
<dbReference type="NCBIfam" id="TIGR02961">
    <property type="entry name" value="allantoicase"/>
    <property type="match status" value="1"/>
</dbReference>
<comment type="similarity">
    <text evidence="1">Belongs to the allantoicase family.</text>
</comment>
<dbReference type="EMBL" id="KN832970">
    <property type="protein sequence ID" value="KIM91918.1"/>
    <property type="molecule type" value="Genomic_DNA"/>
</dbReference>
<evidence type="ECO:0000313" key="9">
    <source>
        <dbReference type="Proteomes" id="UP000054166"/>
    </source>
</evidence>